<proteinExistence type="predicted"/>
<dbReference type="GO" id="GO:0006281">
    <property type="term" value="P:DNA repair"/>
    <property type="evidence" value="ECO:0007669"/>
    <property type="project" value="TreeGrafter"/>
</dbReference>
<dbReference type="AlphaFoldDB" id="A0A3M2LA71"/>
<dbReference type="GO" id="GO:0008967">
    <property type="term" value="F:phosphoglycolate phosphatase activity"/>
    <property type="evidence" value="ECO:0007669"/>
    <property type="project" value="TreeGrafter"/>
</dbReference>
<dbReference type="InterPro" id="IPR036412">
    <property type="entry name" value="HAD-like_sf"/>
</dbReference>
<reference evidence="1 2" key="1">
    <citation type="submission" date="2018-10" db="EMBL/GenBank/DDBJ databases">
        <title>Isolation from soil.</title>
        <authorList>
            <person name="Hu J."/>
        </authorList>
    </citation>
    <scope>NUCLEOTIDE SEQUENCE [LARGE SCALE GENOMIC DNA]</scope>
    <source>
        <strain evidence="1 2">NEAU-Ht49</strain>
    </source>
</reference>
<gene>
    <name evidence="1" type="ORF">EBO15_40995</name>
</gene>
<dbReference type="InterPro" id="IPR023214">
    <property type="entry name" value="HAD_sf"/>
</dbReference>
<keyword evidence="2" id="KW-1185">Reference proteome</keyword>
<sequence>MPPMNRLVLWNVDHTLVDVGRVTRDAYAEAFRRVTGRPLVRLAPTPGRTESEIIFETLAFNDIVTTDDHLPAFVAALTEAFAARRADLTVHGRVLPGAHEAVSALSRLPGTVQSVLTGAIRPNAELKLTELGLAGNLDLVAGGYENGVYSKAALLELARTRAGERHGTAFGEKGTVYLADHPRDVQAARIARSPIIALATGSATAAELRAAGADAVLSDLTDTDAVVRTVVELAESS</sequence>
<organism evidence="1 2">
    <name type="scientific">Actinomadura harenae</name>
    <dbReference type="NCBI Taxonomy" id="2483351"/>
    <lineage>
        <taxon>Bacteria</taxon>
        <taxon>Bacillati</taxon>
        <taxon>Actinomycetota</taxon>
        <taxon>Actinomycetes</taxon>
        <taxon>Streptosporangiales</taxon>
        <taxon>Thermomonosporaceae</taxon>
        <taxon>Actinomadura</taxon>
    </lineage>
</organism>
<dbReference type="PANTHER" id="PTHR43434">
    <property type="entry name" value="PHOSPHOGLYCOLATE PHOSPHATASE"/>
    <property type="match status" value="1"/>
</dbReference>
<dbReference type="Proteomes" id="UP000282674">
    <property type="component" value="Unassembled WGS sequence"/>
</dbReference>
<accession>A0A3M2LA71</accession>
<dbReference type="InterPro" id="IPR023198">
    <property type="entry name" value="PGP-like_dom2"/>
</dbReference>
<dbReference type="OrthoDB" id="9781769at2"/>
<dbReference type="InterPro" id="IPR050155">
    <property type="entry name" value="HAD-like_hydrolase_sf"/>
</dbReference>
<evidence type="ECO:0000313" key="2">
    <source>
        <dbReference type="Proteomes" id="UP000282674"/>
    </source>
</evidence>
<name>A0A3M2LA71_9ACTN</name>
<dbReference type="EMBL" id="RFFG01000171">
    <property type="protein sequence ID" value="RMI34489.1"/>
    <property type="molecule type" value="Genomic_DNA"/>
</dbReference>
<comment type="caution">
    <text evidence="1">The sequence shown here is derived from an EMBL/GenBank/DDBJ whole genome shotgun (WGS) entry which is preliminary data.</text>
</comment>
<dbReference type="PANTHER" id="PTHR43434:SF1">
    <property type="entry name" value="PHOSPHOGLYCOLATE PHOSPHATASE"/>
    <property type="match status" value="1"/>
</dbReference>
<evidence type="ECO:0000313" key="1">
    <source>
        <dbReference type="EMBL" id="RMI34489.1"/>
    </source>
</evidence>
<keyword evidence="1" id="KW-0378">Hydrolase</keyword>
<dbReference type="Gene3D" id="1.10.150.240">
    <property type="entry name" value="Putative phosphatase, domain 2"/>
    <property type="match status" value="1"/>
</dbReference>
<dbReference type="RefSeq" id="WP_122199839.1">
    <property type="nucleotide sequence ID" value="NZ_JBHSKC010000001.1"/>
</dbReference>
<dbReference type="SUPFAM" id="SSF56784">
    <property type="entry name" value="HAD-like"/>
    <property type="match status" value="1"/>
</dbReference>
<dbReference type="Gene3D" id="3.40.50.1000">
    <property type="entry name" value="HAD superfamily/HAD-like"/>
    <property type="match status" value="1"/>
</dbReference>
<protein>
    <submittedName>
        <fullName evidence="1">HAD family hydrolase</fullName>
    </submittedName>
</protein>
<dbReference type="Pfam" id="PF12710">
    <property type="entry name" value="HAD"/>
    <property type="match status" value="1"/>
</dbReference>